<dbReference type="PANTHER" id="PTHR18947:SF28">
    <property type="entry name" value="GIRDIN, ISOFORM A"/>
    <property type="match status" value="1"/>
</dbReference>
<feature type="coiled-coil region" evidence="4">
    <location>
        <begin position="270"/>
        <end position="432"/>
    </location>
</feature>
<dbReference type="Proteomes" id="UP000800092">
    <property type="component" value="Unassembled WGS sequence"/>
</dbReference>
<dbReference type="GO" id="GO:0005815">
    <property type="term" value="C:microtubule organizing center"/>
    <property type="evidence" value="ECO:0007669"/>
    <property type="project" value="TreeGrafter"/>
</dbReference>
<feature type="coiled-coil region" evidence="4">
    <location>
        <begin position="745"/>
        <end position="773"/>
    </location>
</feature>
<dbReference type="Gene3D" id="1.10.418.10">
    <property type="entry name" value="Calponin-like domain"/>
    <property type="match status" value="1"/>
</dbReference>
<keyword evidence="8" id="KW-1185">Reference proteome</keyword>
<proteinExistence type="predicted"/>
<dbReference type="OrthoDB" id="2129491at2759"/>
<sequence length="862" mass="97829">MDAYTPELASALLKWVNTFDFGEPIRSWSNLRDGQRLWKILQDIDSDYFSGPLPDEGQKLAKEYVLRLQNIKHIERSAARYIGQKLGRLPHTVNKLCPHLDGVAGDGVAQEAPKLVMAILLCAMYSPESNQRMVGRLQRIGQDAGIAIATKIEEIEKTDQKTGNYFAETNNGVDHDALSTSETIQASRGPSFEVDMELQKEESLIQAYKLIDELREKNSSKDQELVRLREQHSKLEEELAEYRLLNQGKSANTDEIAYLSSQATKDRNHIASLESELSTSQAELETKSRQLDLLKAKSDSVSELRDQLQLLKAERDELIQHKNANENLKKKIQTLQDQVRNDEFLRDDLQSAREQLQDYDKIKEDRDALLKANEEKSKVIANCEQEIFDSKSTKKRLEADIKSALQRYESMKERQQRDHETIQELQDRLETDQGSAPQGLGNLDEELSARDETVETRAKAAESKPAVSGNAEVELLRQRVAAVEARNNSLETDYLDVYQDKLGLETALNDLKDHKDLEASHPFLHQREQLQALQKETTDKQEEIFRLQAELAQVKAANDLTLSKEDEYQKLSTDIEEQRATNSSLNVKLDEKEALLKMALSNANALQRGTDAQDQDFRLILAQLEAARDNTADETILQGTATKLADRLEEGREMVKEATKVNAQVHASELNDKTLFVLINSPRKPWVEHAPSGSMPSTPSPPKPARKSWFGTSGKAKARPVSELAAMGQLMPQEESVVRPAKLINQTLEAQRAELNEDRVRALQLEIEDAKKNGGDKVRWASQEETENLKRENALMTSAWYDLSSRLQMNTMALQRRNEQPRSWLGKQRVLVNKSQVSRERPYSLSFLVLYTQSHQLPKTCL</sequence>
<feature type="region of interest" description="Disordered" evidence="5">
    <location>
        <begin position="688"/>
        <end position="712"/>
    </location>
</feature>
<dbReference type="PANTHER" id="PTHR18947">
    <property type="entry name" value="HOOK PROTEINS"/>
    <property type="match status" value="1"/>
</dbReference>
<evidence type="ECO:0000256" key="3">
    <source>
        <dbReference type="ARBA" id="ARBA00023054"/>
    </source>
</evidence>
<gene>
    <name evidence="7" type="ORF">EV356DRAFT_450867</name>
</gene>
<dbReference type="GO" id="GO:0030705">
    <property type="term" value="P:cytoskeleton-dependent intracellular transport"/>
    <property type="evidence" value="ECO:0007669"/>
    <property type="project" value="InterPro"/>
</dbReference>
<dbReference type="GO" id="GO:0005737">
    <property type="term" value="C:cytoplasm"/>
    <property type="evidence" value="ECO:0007669"/>
    <property type="project" value="UniProtKB-SubCell"/>
</dbReference>
<keyword evidence="2" id="KW-0963">Cytoplasm</keyword>
<reference evidence="7" key="1">
    <citation type="journal article" date="2020" name="Stud. Mycol.">
        <title>101 Dothideomycetes genomes: a test case for predicting lifestyles and emergence of pathogens.</title>
        <authorList>
            <person name="Haridas S."/>
            <person name="Albert R."/>
            <person name="Binder M."/>
            <person name="Bloem J."/>
            <person name="Labutti K."/>
            <person name="Salamov A."/>
            <person name="Andreopoulos B."/>
            <person name="Baker S."/>
            <person name="Barry K."/>
            <person name="Bills G."/>
            <person name="Bluhm B."/>
            <person name="Cannon C."/>
            <person name="Castanera R."/>
            <person name="Culley D."/>
            <person name="Daum C."/>
            <person name="Ezra D."/>
            <person name="Gonzalez J."/>
            <person name="Henrissat B."/>
            <person name="Kuo A."/>
            <person name="Liang C."/>
            <person name="Lipzen A."/>
            <person name="Lutzoni F."/>
            <person name="Magnuson J."/>
            <person name="Mondo S."/>
            <person name="Nolan M."/>
            <person name="Ohm R."/>
            <person name="Pangilinan J."/>
            <person name="Park H.-J."/>
            <person name="Ramirez L."/>
            <person name="Alfaro M."/>
            <person name="Sun H."/>
            <person name="Tritt A."/>
            <person name="Yoshinaga Y."/>
            <person name="Zwiers L.-H."/>
            <person name="Turgeon B."/>
            <person name="Goodwin S."/>
            <person name="Spatafora J."/>
            <person name="Crous P."/>
            <person name="Grigoriev I."/>
        </authorList>
    </citation>
    <scope>NUCLEOTIDE SEQUENCE</scope>
    <source>
        <strain evidence="7">Tuck. ex Michener</strain>
    </source>
</reference>
<organism evidence="7 8">
    <name type="scientific">Viridothelium virens</name>
    <name type="common">Speckled blister lichen</name>
    <name type="synonym">Trypethelium virens</name>
    <dbReference type="NCBI Taxonomy" id="1048519"/>
    <lineage>
        <taxon>Eukaryota</taxon>
        <taxon>Fungi</taxon>
        <taxon>Dikarya</taxon>
        <taxon>Ascomycota</taxon>
        <taxon>Pezizomycotina</taxon>
        <taxon>Dothideomycetes</taxon>
        <taxon>Dothideomycetes incertae sedis</taxon>
        <taxon>Trypetheliales</taxon>
        <taxon>Trypetheliaceae</taxon>
        <taxon>Viridothelium</taxon>
    </lineage>
</organism>
<dbReference type="AlphaFoldDB" id="A0A6A6H3E3"/>
<dbReference type="InterPro" id="IPR036872">
    <property type="entry name" value="CH_dom_sf"/>
</dbReference>
<keyword evidence="3 4" id="KW-0175">Coiled coil</keyword>
<name>A0A6A6H3E3_VIRVR</name>
<dbReference type="GO" id="GO:0008017">
    <property type="term" value="F:microtubule binding"/>
    <property type="evidence" value="ECO:0007669"/>
    <property type="project" value="TreeGrafter"/>
</dbReference>
<protein>
    <recommendedName>
        <fullName evidence="6">HOOK N-terminal domain-containing protein</fullName>
    </recommendedName>
</protein>
<evidence type="ECO:0000256" key="5">
    <source>
        <dbReference type="SAM" id="MobiDB-lite"/>
    </source>
</evidence>
<accession>A0A6A6H3E3</accession>
<evidence type="ECO:0000313" key="7">
    <source>
        <dbReference type="EMBL" id="KAF2232063.1"/>
    </source>
</evidence>
<comment type="subcellular location">
    <subcellularLocation>
        <location evidence="1">Cytoplasm</location>
    </subcellularLocation>
</comment>
<evidence type="ECO:0000256" key="4">
    <source>
        <dbReference type="SAM" id="Coils"/>
    </source>
</evidence>
<dbReference type="Pfam" id="PF19047">
    <property type="entry name" value="HOOK_N"/>
    <property type="match status" value="1"/>
</dbReference>
<evidence type="ECO:0000256" key="2">
    <source>
        <dbReference type="ARBA" id="ARBA00022490"/>
    </source>
</evidence>
<evidence type="ECO:0000313" key="8">
    <source>
        <dbReference type="Proteomes" id="UP000800092"/>
    </source>
</evidence>
<feature type="coiled-coil region" evidence="4">
    <location>
        <begin position="211"/>
        <end position="245"/>
    </location>
</feature>
<dbReference type="InterPro" id="IPR043936">
    <property type="entry name" value="HOOK_N"/>
</dbReference>
<dbReference type="EMBL" id="ML991819">
    <property type="protein sequence ID" value="KAF2232063.1"/>
    <property type="molecule type" value="Genomic_DNA"/>
</dbReference>
<dbReference type="CDD" id="cd22211">
    <property type="entry name" value="HkD_SF"/>
    <property type="match status" value="1"/>
</dbReference>
<dbReference type="SUPFAM" id="SSF116907">
    <property type="entry name" value="Hook domain"/>
    <property type="match status" value="1"/>
</dbReference>
<evidence type="ECO:0000259" key="6">
    <source>
        <dbReference type="Pfam" id="PF19047"/>
    </source>
</evidence>
<dbReference type="GO" id="GO:0031122">
    <property type="term" value="P:cytoplasmic microtubule organization"/>
    <property type="evidence" value="ECO:0007669"/>
    <property type="project" value="TreeGrafter"/>
</dbReference>
<feature type="domain" description="HOOK N-terminal" evidence="6">
    <location>
        <begin position="8"/>
        <end position="136"/>
    </location>
</feature>
<evidence type="ECO:0000256" key="1">
    <source>
        <dbReference type="ARBA" id="ARBA00004496"/>
    </source>
</evidence>
<dbReference type="GO" id="GO:0051959">
    <property type="term" value="F:dynein light intermediate chain binding"/>
    <property type="evidence" value="ECO:0007669"/>
    <property type="project" value="TreeGrafter"/>
</dbReference>